<accession>A0ABN6FRG5</accession>
<name>A0ABN6FRG5_9GAMM</name>
<dbReference type="Gene3D" id="1.20.1540.10">
    <property type="entry name" value="Rhomboid-like"/>
    <property type="match status" value="1"/>
</dbReference>
<feature type="transmembrane region" description="Helical" evidence="5">
    <location>
        <begin position="117"/>
        <end position="135"/>
    </location>
</feature>
<keyword evidence="4 5" id="KW-0472">Membrane</keyword>
<dbReference type="EMBL" id="AP024545">
    <property type="protein sequence ID" value="BCT92261.1"/>
    <property type="molecule type" value="Genomic_DNA"/>
</dbReference>
<evidence type="ECO:0000256" key="2">
    <source>
        <dbReference type="ARBA" id="ARBA00022692"/>
    </source>
</evidence>
<evidence type="ECO:0000256" key="4">
    <source>
        <dbReference type="ARBA" id="ARBA00023136"/>
    </source>
</evidence>
<evidence type="ECO:0000313" key="8">
    <source>
        <dbReference type="Proteomes" id="UP000681317"/>
    </source>
</evidence>
<keyword evidence="3 5" id="KW-1133">Transmembrane helix</keyword>
<organism evidence="7 8">
    <name type="scientific">Noviluteimonas caseinilytica</name>
    <dbReference type="NCBI Taxonomy" id="2675101"/>
    <lineage>
        <taxon>Bacteria</taxon>
        <taxon>Pseudomonadati</taxon>
        <taxon>Pseudomonadota</taxon>
        <taxon>Gammaproteobacteria</taxon>
        <taxon>Lysobacterales</taxon>
        <taxon>Lysobacteraceae</taxon>
        <taxon>Noviluteimonas</taxon>
    </lineage>
</organism>
<feature type="transmembrane region" description="Helical" evidence="5">
    <location>
        <begin position="68"/>
        <end position="84"/>
    </location>
</feature>
<dbReference type="PANTHER" id="PTHR43731:SF9">
    <property type="entry name" value="SLR1461 PROTEIN"/>
    <property type="match status" value="1"/>
</dbReference>
<dbReference type="SUPFAM" id="SSF144091">
    <property type="entry name" value="Rhomboid-like"/>
    <property type="match status" value="1"/>
</dbReference>
<keyword evidence="2 5" id="KW-0812">Transmembrane</keyword>
<reference evidence="7 8" key="1">
    <citation type="submission" date="2021-03" db="EMBL/GenBank/DDBJ databases">
        <title>Complete Genome Sequences of Two Lysobacter Strains Isolated from Sea Water (Lysobacter caseinilyticus) and Soil (Lysobacter helvus) in South Korea.</title>
        <authorList>
            <person name="Watanabe Y."/>
            <person name="Arakawa K."/>
        </authorList>
    </citation>
    <scope>NUCLEOTIDE SEQUENCE [LARGE SCALE GENOMIC DNA]</scope>
    <source>
        <strain evidence="7 8">KVB24</strain>
    </source>
</reference>
<feature type="transmembrane region" description="Helical" evidence="5">
    <location>
        <begin position="42"/>
        <end position="61"/>
    </location>
</feature>
<sequence>MLTVVYLLQGAFDASAWAVAPHSLAGLRGVLGAPLLHGSWDHLVSNAFALLLLGTLAGSVYPKATVRAIPIAWITSGLGAWWLGDVGTHHLGASGVVQGLAYLVVALGLLRRDRASMAAAMIALTFSGGMLVAVLPHDPGVSWQSHLGGAIGGVVSAVLFRHVDPPAPRQRYSWEFEEEPPEQ</sequence>
<dbReference type="InterPro" id="IPR050925">
    <property type="entry name" value="Rhomboid_protease_S54"/>
</dbReference>
<dbReference type="Pfam" id="PF01694">
    <property type="entry name" value="Rhomboid"/>
    <property type="match status" value="1"/>
</dbReference>
<dbReference type="PANTHER" id="PTHR43731">
    <property type="entry name" value="RHOMBOID PROTEASE"/>
    <property type="match status" value="1"/>
</dbReference>
<feature type="transmembrane region" description="Helical" evidence="5">
    <location>
        <begin position="90"/>
        <end position="110"/>
    </location>
</feature>
<dbReference type="InterPro" id="IPR035952">
    <property type="entry name" value="Rhomboid-like_sf"/>
</dbReference>
<gene>
    <name evidence="7" type="ORF">LYSCAS_12850</name>
</gene>
<keyword evidence="8" id="KW-1185">Reference proteome</keyword>
<evidence type="ECO:0000256" key="5">
    <source>
        <dbReference type="SAM" id="Phobius"/>
    </source>
</evidence>
<dbReference type="InterPro" id="IPR022764">
    <property type="entry name" value="Peptidase_S54_rhomboid_dom"/>
</dbReference>
<feature type="transmembrane region" description="Helical" evidence="5">
    <location>
        <begin position="141"/>
        <end position="160"/>
    </location>
</feature>
<protein>
    <recommendedName>
        <fullName evidence="6">Peptidase S54 rhomboid domain-containing protein</fullName>
    </recommendedName>
</protein>
<evidence type="ECO:0000313" key="7">
    <source>
        <dbReference type="EMBL" id="BCT92261.1"/>
    </source>
</evidence>
<feature type="domain" description="Peptidase S54 rhomboid" evidence="6">
    <location>
        <begin position="30"/>
        <end position="160"/>
    </location>
</feature>
<dbReference type="Proteomes" id="UP000681317">
    <property type="component" value="Chromosome"/>
</dbReference>
<evidence type="ECO:0000256" key="3">
    <source>
        <dbReference type="ARBA" id="ARBA00022989"/>
    </source>
</evidence>
<evidence type="ECO:0000256" key="1">
    <source>
        <dbReference type="ARBA" id="ARBA00004141"/>
    </source>
</evidence>
<evidence type="ECO:0000259" key="6">
    <source>
        <dbReference type="Pfam" id="PF01694"/>
    </source>
</evidence>
<proteinExistence type="predicted"/>
<comment type="subcellular location">
    <subcellularLocation>
        <location evidence="1">Membrane</location>
        <topology evidence="1">Multi-pass membrane protein</topology>
    </subcellularLocation>
</comment>